<dbReference type="EMBL" id="JADYXP020000013">
    <property type="protein sequence ID" value="KAL0111866.1"/>
    <property type="molecule type" value="Genomic_DNA"/>
</dbReference>
<proteinExistence type="predicted"/>
<accession>A0AAW2FAU1</accession>
<feature type="region of interest" description="Disordered" evidence="1">
    <location>
        <begin position="109"/>
        <end position="131"/>
    </location>
</feature>
<reference evidence="2 3" key="1">
    <citation type="submission" date="2023-03" db="EMBL/GenBank/DDBJ databases">
        <title>High recombination rates correlate with genetic variation in Cardiocondyla obscurior ants.</title>
        <authorList>
            <person name="Errbii M."/>
        </authorList>
    </citation>
    <scope>NUCLEOTIDE SEQUENCE [LARGE SCALE GENOMIC DNA]</scope>
    <source>
        <strain evidence="2">Alpha-2009</strain>
        <tissue evidence="2">Whole body</tissue>
    </source>
</reference>
<name>A0AAW2FAU1_9HYME</name>
<dbReference type="Proteomes" id="UP001430953">
    <property type="component" value="Unassembled WGS sequence"/>
</dbReference>
<evidence type="ECO:0000313" key="3">
    <source>
        <dbReference type="Proteomes" id="UP001430953"/>
    </source>
</evidence>
<evidence type="ECO:0000313" key="2">
    <source>
        <dbReference type="EMBL" id="KAL0111866.1"/>
    </source>
</evidence>
<dbReference type="AlphaFoldDB" id="A0AAW2FAU1"/>
<feature type="compositionally biased region" description="Basic and acidic residues" evidence="1">
    <location>
        <begin position="113"/>
        <end position="122"/>
    </location>
</feature>
<sequence length="175" mass="19935">MQLRFTNTRVSSNKIIRNSVVSLQHRDRARFTPARELKITSTKQSAEIAKSCRGLPWARSNVESYRYLSRRNPPSSQCLPVKWVNKSFGVIHLSRSAAAKGIVATRKIQGSRSTDRTAAREGTKKKKKKKKKEDSCCRAYESLYQITECFRQKTFAYTAASNNQTIGSIPRGIYR</sequence>
<evidence type="ECO:0000256" key="1">
    <source>
        <dbReference type="SAM" id="MobiDB-lite"/>
    </source>
</evidence>
<gene>
    <name evidence="2" type="ORF">PUN28_013218</name>
</gene>
<organism evidence="2 3">
    <name type="scientific">Cardiocondyla obscurior</name>
    <dbReference type="NCBI Taxonomy" id="286306"/>
    <lineage>
        <taxon>Eukaryota</taxon>
        <taxon>Metazoa</taxon>
        <taxon>Ecdysozoa</taxon>
        <taxon>Arthropoda</taxon>
        <taxon>Hexapoda</taxon>
        <taxon>Insecta</taxon>
        <taxon>Pterygota</taxon>
        <taxon>Neoptera</taxon>
        <taxon>Endopterygota</taxon>
        <taxon>Hymenoptera</taxon>
        <taxon>Apocrita</taxon>
        <taxon>Aculeata</taxon>
        <taxon>Formicoidea</taxon>
        <taxon>Formicidae</taxon>
        <taxon>Myrmicinae</taxon>
        <taxon>Cardiocondyla</taxon>
    </lineage>
</organism>
<keyword evidence="3" id="KW-1185">Reference proteome</keyword>
<comment type="caution">
    <text evidence="2">The sequence shown here is derived from an EMBL/GenBank/DDBJ whole genome shotgun (WGS) entry which is preliminary data.</text>
</comment>
<protein>
    <recommendedName>
        <fullName evidence="4">Ribosomal protein S14</fullName>
    </recommendedName>
</protein>
<evidence type="ECO:0008006" key="4">
    <source>
        <dbReference type="Google" id="ProtNLM"/>
    </source>
</evidence>